<dbReference type="CDD" id="cd00207">
    <property type="entry name" value="fer2"/>
    <property type="match status" value="1"/>
</dbReference>
<dbReference type="PROSITE" id="PS51085">
    <property type="entry name" value="2FE2S_FER_2"/>
    <property type="match status" value="1"/>
</dbReference>
<name>A0ABW7G1N5_9BURK</name>
<evidence type="ECO:0000313" key="9">
    <source>
        <dbReference type="Proteomes" id="UP001606305"/>
    </source>
</evidence>
<dbReference type="EMBL" id="JBIGIA010000002">
    <property type="protein sequence ID" value="MFG6455769.1"/>
    <property type="molecule type" value="Genomic_DNA"/>
</dbReference>
<reference evidence="8 9" key="1">
    <citation type="submission" date="2024-09" db="EMBL/GenBank/DDBJ databases">
        <title>Novel species of the genus Pelomonas and Roseateles isolated from streams.</title>
        <authorList>
            <person name="Lu H."/>
        </authorList>
    </citation>
    <scope>NUCLEOTIDE SEQUENCE [LARGE SCALE GENOMIC DNA]</scope>
    <source>
        <strain evidence="8 9">BYS96W</strain>
    </source>
</reference>
<evidence type="ECO:0000313" key="8">
    <source>
        <dbReference type="EMBL" id="MFG6455769.1"/>
    </source>
</evidence>
<dbReference type="InterPro" id="IPR012675">
    <property type="entry name" value="Beta-grasp_dom_sf"/>
</dbReference>
<sequence>MPRPAALANGASPGTATTEVTILPHPDLCPTGLRFAARTGRKLVDELLQAGVAIEHACEKVGACATCHVHVRSGADALQPADDEEEDQLDDAWGVDAQSRLSCCVKVRGPALVIELPRYTKNHAREK</sequence>
<dbReference type="Gene3D" id="3.10.20.30">
    <property type="match status" value="1"/>
</dbReference>
<comment type="caution">
    <text evidence="8">The sequence shown here is derived from an EMBL/GenBank/DDBJ whole genome shotgun (WGS) entry which is preliminary data.</text>
</comment>
<dbReference type="InterPro" id="IPR036010">
    <property type="entry name" value="2Fe-2S_ferredoxin-like_sf"/>
</dbReference>
<keyword evidence="3" id="KW-0479">Metal-binding</keyword>
<evidence type="ECO:0000256" key="3">
    <source>
        <dbReference type="ARBA" id="ARBA00022723"/>
    </source>
</evidence>
<dbReference type="PRINTS" id="PR00355">
    <property type="entry name" value="ADRENODOXIN"/>
</dbReference>
<accession>A0ABW7G1N5</accession>
<evidence type="ECO:0000256" key="1">
    <source>
        <dbReference type="ARBA" id="ARBA00010914"/>
    </source>
</evidence>
<gene>
    <name evidence="8" type="ORF">ACG00X_02885</name>
</gene>
<evidence type="ECO:0000256" key="2">
    <source>
        <dbReference type="ARBA" id="ARBA00022714"/>
    </source>
</evidence>
<organism evidence="8 9">
    <name type="scientific">Pelomonas nitida</name>
    <dbReference type="NCBI Taxonomy" id="3299027"/>
    <lineage>
        <taxon>Bacteria</taxon>
        <taxon>Pseudomonadati</taxon>
        <taxon>Pseudomonadota</taxon>
        <taxon>Betaproteobacteria</taxon>
        <taxon>Burkholderiales</taxon>
        <taxon>Sphaerotilaceae</taxon>
        <taxon>Roseateles</taxon>
    </lineage>
</organism>
<dbReference type="InterPro" id="IPR001055">
    <property type="entry name" value="Adrenodoxin-like"/>
</dbReference>
<feature type="domain" description="2Fe-2S ferredoxin-type" evidence="7">
    <location>
        <begin position="18"/>
        <end position="120"/>
    </location>
</feature>
<evidence type="ECO:0000256" key="5">
    <source>
        <dbReference type="ARBA" id="ARBA00023014"/>
    </source>
</evidence>
<dbReference type="SUPFAM" id="SSF54292">
    <property type="entry name" value="2Fe-2S ferredoxin-like"/>
    <property type="match status" value="1"/>
</dbReference>
<protein>
    <submittedName>
        <fullName evidence="8">2Fe-2S iron-sulfur cluster-binding protein</fullName>
    </submittedName>
</protein>
<dbReference type="Pfam" id="PF00111">
    <property type="entry name" value="Fer2"/>
    <property type="match status" value="1"/>
</dbReference>
<keyword evidence="5" id="KW-0411">Iron-sulfur</keyword>
<keyword evidence="9" id="KW-1185">Reference proteome</keyword>
<dbReference type="RefSeq" id="WP_394486780.1">
    <property type="nucleotide sequence ID" value="NZ_JBIGIA010000002.1"/>
</dbReference>
<dbReference type="PANTHER" id="PTHR23426:SF65">
    <property type="entry name" value="FERREDOXIN-2, MITOCHONDRIAL"/>
    <property type="match status" value="1"/>
</dbReference>
<dbReference type="Proteomes" id="UP001606305">
    <property type="component" value="Unassembled WGS sequence"/>
</dbReference>
<keyword evidence="4" id="KW-0408">Iron</keyword>
<proteinExistence type="inferred from homology"/>
<evidence type="ECO:0000256" key="6">
    <source>
        <dbReference type="ARBA" id="ARBA00034078"/>
    </source>
</evidence>
<evidence type="ECO:0000256" key="4">
    <source>
        <dbReference type="ARBA" id="ARBA00023004"/>
    </source>
</evidence>
<evidence type="ECO:0000259" key="7">
    <source>
        <dbReference type="PROSITE" id="PS51085"/>
    </source>
</evidence>
<dbReference type="InterPro" id="IPR001041">
    <property type="entry name" value="2Fe-2S_ferredoxin-type"/>
</dbReference>
<keyword evidence="2" id="KW-0001">2Fe-2S</keyword>
<comment type="cofactor">
    <cofactor evidence="6">
        <name>[2Fe-2S] cluster</name>
        <dbReference type="ChEBI" id="CHEBI:190135"/>
    </cofactor>
</comment>
<comment type="similarity">
    <text evidence="1">Belongs to the adrenodoxin/putidaredoxin family.</text>
</comment>
<dbReference type="PANTHER" id="PTHR23426">
    <property type="entry name" value="FERREDOXIN/ADRENODOXIN"/>
    <property type="match status" value="1"/>
</dbReference>